<dbReference type="InterPro" id="IPR055173">
    <property type="entry name" value="NrdR-like_N"/>
</dbReference>
<dbReference type="Proteomes" id="UP000186857">
    <property type="component" value="Unassembled WGS sequence"/>
</dbReference>
<keyword evidence="7" id="KW-0479">Metal-binding</keyword>
<dbReference type="GO" id="GO:0045892">
    <property type="term" value="P:negative regulation of DNA-templated transcription"/>
    <property type="evidence" value="ECO:0007669"/>
    <property type="project" value="UniProtKB-UniRule"/>
</dbReference>
<evidence type="ECO:0000256" key="2">
    <source>
        <dbReference type="ARBA" id="ARBA00022741"/>
    </source>
</evidence>
<reference evidence="9 10" key="1">
    <citation type="submission" date="2016-12" db="EMBL/GenBank/DDBJ databases">
        <title>Genomic Comparison of strains in the 'Actinomyces naeslundii' Group.</title>
        <authorList>
            <person name="Mughal S.R."/>
            <person name="Do T."/>
            <person name="Gilbert S.C."/>
            <person name="Witherden E.A."/>
            <person name="Didelot X."/>
            <person name="Beighton D."/>
        </authorList>
    </citation>
    <scope>NUCLEOTIDE SEQUENCE [LARGE SCALE GENOMIC DNA]</scope>
    <source>
        <strain evidence="9 10">CCUG 33920</strain>
    </source>
</reference>
<keyword evidence="5 7" id="KW-0238">DNA-binding</keyword>
<evidence type="ECO:0000256" key="6">
    <source>
        <dbReference type="ARBA" id="ARBA00023163"/>
    </source>
</evidence>
<dbReference type="Pfam" id="PF03477">
    <property type="entry name" value="ATP-cone"/>
    <property type="match status" value="1"/>
</dbReference>
<dbReference type="GO" id="GO:0005524">
    <property type="term" value="F:ATP binding"/>
    <property type="evidence" value="ECO:0007669"/>
    <property type="project" value="UniProtKB-UniRule"/>
</dbReference>
<dbReference type="OrthoDB" id="9807461at2"/>
<gene>
    <name evidence="7" type="primary">nrdR</name>
    <name evidence="9" type="ORF">BKH29_04735</name>
</gene>
<name>A0A1Q8VAH4_9ACTO</name>
<dbReference type="AlphaFoldDB" id="A0A1Q8VAH4"/>
<organism evidence="9 10">
    <name type="scientific">Actinomyces oris</name>
    <dbReference type="NCBI Taxonomy" id="544580"/>
    <lineage>
        <taxon>Bacteria</taxon>
        <taxon>Bacillati</taxon>
        <taxon>Actinomycetota</taxon>
        <taxon>Actinomycetes</taxon>
        <taxon>Actinomycetales</taxon>
        <taxon>Actinomycetaceae</taxon>
        <taxon>Actinomyces</taxon>
    </lineage>
</organism>
<evidence type="ECO:0000256" key="3">
    <source>
        <dbReference type="ARBA" id="ARBA00022840"/>
    </source>
</evidence>
<dbReference type="Pfam" id="PF22811">
    <property type="entry name" value="Zn_ribbon_NrdR"/>
    <property type="match status" value="1"/>
</dbReference>
<evidence type="ECO:0000256" key="1">
    <source>
        <dbReference type="ARBA" id="ARBA00022491"/>
    </source>
</evidence>
<dbReference type="PROSITE" id="PS51161">
    <property type="entry name" value="ATP_CONE"/>
    <property type="match status" value="1"/>
</dbReference>
<keyword evidence="7" id="KW-0862">Zinc</keyword>
<dbReference type="InterPro" id="IPR003796">
    <property type="entry name" value="RNR_NrdR-like"/>
</dbReference>
<keyword evidence="3 7" id="KW-0067">ATP-binding</keyword>
<evidence type="ECO:0000313" key="9">
    <source>
        <dbReference type="EMBL" id="OLO45080.1"/>
    </source>
</evidence>
<dbReference type="PANTHER" id="PTHR30455">
    <property type="entry name" value="TRANSCRIPTIONAL REPRESSOR NRDR"/>
    <property type="match status" value="1"/>
</dbReference>
<comment type="cofactor">
    <cofactor evidence="7">
        <name>Zn(2+)</name>
        <dbReference type="ChEBI" id="CHEBI:29105"/>
    </cofactor>
    <text evidence="7">Binds 1 zinc ion.</text>
</comment>
<dbReference type="NCBIfam" id="TIGR00244">
    <property type="entry name" value="transcriptional regulator NrdR"/>
    <property type="match status" value="1"/>
</dbReference>
<protein>
    <recommendedName>
        <fullName evidence="7">Transcriptional repressor NrdR</fullName>
    </recommendedName>
</protein>
<dbReference type="GO" id="GO:0003677">
    <property type="term" value="F:DNA binding"/>
    <property type="evidence" value="ECO:0007669"/>
    <property type="project" value="UniProtKB-KW"/>
</dbReference>
<evidence type="ECO:0000256" key="7">
    <source>
        <dbReference type="HAMAP-Rule" id="MF_00440"/>
    </source>
</evidence>
<accession>A0A1Q8VAH4</accession>
<dbReference type="GO" id="GO:0008270">
    <property type="term" value="F:zinc ion binding"/>
    <property type="evidence" value="ECO:0007669"/>
    <property type="project" value="UniProtKB-UniRule"/>
</dbReference>
<evidence type="ECO:0000259" key="8">
    <source>
        <dbReference type="PROSITE" id="PS51161"/>
    </source>
</evidence>
<evidence type="ECO:0000313" key="10">
    <source>
        <dbReference type="Proteomes" id="UP000186857"/>
    </source>
</evidence>
<keyword evidence="1 7" id="KW-0678">Repressor</keyword>
<dbReference type="EMBL" id="MSKJ01000009">
    <property type="protein sequence ID" value="OLO45080.1"/>
    <property type="molecule type" value="Genomic_DNA"/>
</dbReference>
<keyword evidence="2 7" id="KW-0547">Nucleotide-binding</keyword>
<dbReference type="PANTHER" id="PTHR30455:SF2">
    <property type="entry name" value="TRANSCRIPTIONAL REPRESSOR NRDR"/>
    <property type="match status" value="1"/>
</dbReference>
<comment type="caution">
    <text evidence="9">The sequence shown here is derived from an EMBL/GenBank/DDBJ whole genome shotgun (WGS) entry which is preliminary data.</text>
</comment>
<sequence>MHCPFCRHDGSRVVDSRTAEDGTSIRRRRECQQCGRRFTTLETASLSVRKRSGVVEPFSRDKVVVGVRRACQGRPVSDDQLALLAHQVEEAIRAGGQALVDSHDVGLAILGPLRELDQIAYLRFASVYSSFDSLEDFEKAIAGLRNAEAAS</sequence>
<feature type="zinc finger region" evidence="7">
    <location>
        <begin position="3"/>
        <end position="34"/>
    </location>
</feature>
<comment type="function">
    <text evidence="7">Negatively regulates transcription of bacterial ribonucleotide reductase nrd genes and operons by binding to NrdR-boxes.</text>
</comment>
<dbReference type="HAMAP" id="MF_00440">
    <property type="entry name" value="NrdR"/>
    <property type="match status" value="1"/>
</dbReference>
<evidence type="ECO:0000256" key="4">
    <source>
        <dbReference type="ARBA" id="ARBA00023015"/>
    </source>
</evidence>
<feature type="domain" description="ATP-cone" evidence="8">
    <location>
        <begin position="46"/>
        <end position="136"/>
    </location>
</feature>
<keyword evidence="4 7" id="KW-0805">Transcription regulation</keyword>
<comment type="similarity">
    <text evidence="7">Belongs to the NrdR family.</text>
</comment>
<keyword evidence="7" id="KW-0863">Zinc-finger</keyword>
<keyword evidence="6 7" id="KW-0804">Transcription</keyword>
<dbReference type="InterPro" id="IPR005144">
    <property type="entry name" value="ATP-cone_dom"/>
</dbReference>
<dbReference type="RefSeq" id="WP_034492415.1">
    <property type="nucleotide sequence ID" value="NZ_MSKJ01000009.1"/>
</dbReference>
<proteinExistence type="inferred from homology"/>
<evidence type="ECO:0000256" key="5">
    <source>
        <dbReference type="ARBA" id="ARBA00023125"/>
    </source>
</evidence>